<accession>A0ABU8RQR1</accession>
<dbReference type="RefSeq" id="WP_339585108.1">
    <property type="nucleotide sequence ID" value="NZ_JBBHJZ010000001.1"/>
</dbReference>
<name>A0ABU8RQR1_9SPHN</name>
<dbReference type="InterPro" id="IPR000073">
    <property type="entry name" value="AB_hydrolase_1"/>
</dbReference>
<evidence type="ECO:0000313" key="2">
    <source>
        <dbReference type="EMBL" id="MEJ5975139.1"/>
    </source>
</evidence>
<keyword evidence="2" id="KW-0378">Hydrolase</keyword>
<keyword evidence="3" id="KW-1185">Reference proteome</keyword>
<proteinExistence type="predicted"/>
<protein>
    <submittedName>
        <fullName evidence="2">Alpha/beta hydrolase</fullName>
    </submittedName>
</protein>
<feature type="domain" description="AB hydrolase-1" evidence="1">
    <location>
        <begin position="42"/>
        <end position="270"/>
    </location>
</feature>
<gene>
    <name evidence="2" type="ORF">WG901_00700</name>
</gene>
<evidence type="ECO:0000259" key="1">
    <source>
        <dbReference type="Pfam" id="PF12697"/>
    </source>
</evidence>
<evidence type="ECO:0000313" key="3">
    <source>
        <dbReference type="Proteomes" id="UP001361239"/>
    </source>
</evidence>
<dbReference type="EMBL" id="JBBHJZ010000001">
    <property type="protein sequence ID" value="MEJ5975139.1"/>
    <property type="molecule type" value="Genomic_DNA"/>
</dbReference>
<reference evidence="2 3" key="1">
    <citation type="submission" date="2024-03" db="EMBL/GenBank/DDBJ databases">
        <authorList>
            <person name="Jo J.-H."/>
        </authorList>
    </citation>
    <scope>NUCLEOTIDE SEQUENCE [LARGE SCALE GENOMIC DNA]</scope>
    <source>
        <strain evidence="2 3">PS1R-30</strain>
    </source>
</reference>
<dbReference type="Proteomes" id="UP001361239">
    <property type="component" value="Unassembled WGS sequence"/>
</dbReference>
<dbReference type="Gene3D" id="3.40.50.1820">
    <property type="entry name" value="alpha/beta hydrolase"/>
    <property type="match status" value="1"/>
</dbReference>
<dbReference type="InterPro" id="IPR029058">
    <property type="entry name" value="AB_hydrolase_fold"/>
</dbReference>
<dbReference type="SUPFAM" id="SSF53474">
    <property type="entry name" value="alpha/beta-Hydrolases"/>
    <property type="match status" value="1"/>
</dbReference>
<dbReference type="GO" id="GO:0016787">
    <property type="term" value="F:hydrolase activity"/>
    <property type="evidence" value="ECO:0007669"/>
    <property type="project" value="UniProtKB-KW"/>
</dbReference>
<dbReference type="PANTHER" id="PTHR43798:SF33">
    <property type="entry name" value="HYDROLASE, PUTATIVE (AFU_ORTHOLOGUE AFUA_2G14860)-RELATED"/>
    <property type="match status" value="1"/>
</dbReference>
<sequence>MTSLDRDPAALVADIEARARRVETPCGDGTIVWRIWGEGEPLVVSHGAQGAWSHWIRNVETLSADRMLIAVDLPGHGDSAMPETSDHRGNAKAIATGLRAILGNRPADLAGFSFGGVSFAHFAAWHPEQVRRLVLIGTGGLDTPLGEVLLGRLSGLEGEARQAAIKANLLGLMLHHEDSADHLAQHLLLVNAGKARFDRASELVLPDKLVRILPEVRVPVDAIWGEFDRPHPAPELQEAVIRRTHPEADFRVIEGAGHWAMYERPAAFDAALLAILAKPPRAVRV</sequence>
<comment type="caution">
    <text evidence="2">The sequence shown here is derived from an EMBL/GenBank/DDBJ whole genome shotgun (WGS) entry which is preliminary data.</text>
</comment>
<dbReference type="PANTHER" id="PTHR43798">
    <property type="entry name" value="MONOACYLGLYCEROL LIPASE"/>
    <property type="match status" value="1"/>
</dbReference>
<organism evidence="2 3">
    <name type="scientific">Novosphingobium anseongense</name>
    <dbReference type="NCBI Taxonomy" id="3133436"/>
    <lineage>
        <taxon>Bacteria</taxon>
        <taxon>Pseudomonadati</taxon>
        <taxon>Pseudomonadota</taxon>
        <taxon>Alphaproteobacteria</taxon>
        <taxon>Sphingomonadales</taxon>
        <taxon>Sphingomonadaceae</taxon>
        <taxon>Novosphingobium</taxon>
    </lineage>
</organism>
<dbReference type="PRINTS" id="PR00111">
    <property type="entry name" value="ABHYDROLASE"/>
</dbReference>
<dbReference type="Pfam" id="PF12697">
    <property type="entry name" value="Abhydrolase_6"/>
    <property type="match status" value="1"/>
</dbReference>
<dbReference type="InterPro" id="IPR050266">
    <property type="entry name" value="AB_hydrolase_sf"/>
</dbReference>